<dbReference type="PRINTS" id="PR00111">
    <property type="entry name" value="ABHYDROLASE"/>
</dbReference>
<dbReference type="Proteomes" id="UP000030184">
    <property type="component" value="Unassembled WGS sequence"/>
</dbReference>
<dbReference type="EMBL" id="BBNY01000003">
    <property type="protein sequence ID" value="GAL88383.1"/>
    <property type="molecule type" value="Genomic_DNA"/>
</dbReference>
<organism evidence="4 6">
    <name type="scientific">Jejuia pallidilutea</name>
    <dbReference type="NCBI Taxonomy" id="504487"/>
    <lineage>
        <taxon>Bacteria</taxon>
        <taxon>Pseudomonadati</taxon>
        <taxon>Bacteroidota</taxon>
        <taxon>Flavobacteriia</taxon>
        <taxon>Flavobacteriales</taxon>
        <taxon>Flavobacteriaceae</taxon>
        <taxon>Jejuia</taxon>
    </lineage>
</organism>
<dbReference type="GO" id="GO:0016787">
    <property type="term" value="F:hydrolase activity"/>
    <property type="evidence" value="ECO:0007669"/>
    <property type="project" value="UniProtKB-KW"/>
</dbReference>
<dbReference type="PROSITE" id="PS51257">
    <property type="entry name" value="PROKAR_LIPOPROTEIN"/>
    <property type="match status" value="1"/>
</dbReference>
<dbReference type="InterPro" id="IPR000073">
    <property type="entry name" value="AB_hydrolase_1"/>
</dbReference>
<dbReference type="Gene3D" id="3.40.50.1820">
    <property type="entry name" value="alpha/beta hydrolase"/>
    <property type="match status" value="1"/>
</dbReference>
<gene>
    <name evidence="3" type="ORF">JCM19301_1897</name>
    <name evidence="4" type="ORF">JCM19302_2239</name>
    <name evidence="5" type="ORF">JCM19538_2896</name>
</gene>
<dbReference type="PANTHER" id="PTHR43798:SF33">
    <property type="entry name" value="HYDROLASE, PUTATIVE (AFU_ORTHOLOGUE AFUA_2G14860)-RELATED"/>
    <property type="match status" value="1"/>
</dbReference>
<dbReference type="EMBL" id="BBNR01000021">
    <property type="protein sequence ID" value="GAL68499.1"/>
    <property type="molecule type" value="Genomic_DNA"/>
</dbReference>
<reference evidence="7" key="1">
    <citation type="journal article" date="2014" name="Genome Announc.">
        <title>Draft Genome Sequence of Marine Flavobacterium Jejuia pallidilutea Strain 11shimoA1 and Pigmentation Mutants.</title>
        <authorList>
            <person name="Takatani N."/>
            <person name="Nakanishi M."/>
            <person name="Meirelles P."/>
            <person name="Mino S."/>
            <person name="Suda W."/>
            <person name="Oshima K."/>
            <person name="Hattori M."/>
            <person name="Ohkuma M."/>
            <person name="Hosokawa M."/>
            <person name="Miyashita K."/>
            <person name="Thompson F.L."/>
            <person name="Niwa A."/>
            <person name="Sawabe T."/>
            <person name="Sawabe T."/>
        </authorList>
    </citation>
    <scope>NUCLEOTIDE SEQUENCE [LARGE SCALE GENOMIC DNA]</scope>
    <source>
        <strain evidence="7">JCM 19538</strain>
    </source>
</reference>
<keyword evidence="7" id="KW-1185">Reference proteome</keyword>
<dbReference type="Pfam" id="PF00561">
    <property type="entry name" value="Abhydrolase_1"/>
    <property type="match status" value="1"/>
</dbReference>
<protein>
    <submittedName>
        <fullName evidence="4">Abhydrolase alpha/beta hydrolase fold</fullName>
    </submittedName>
</protein>
<dbReference type="SUPFAM" id="SSF53474">
    <property type="entry name" value="alpha/beta-Hydrolases"/>
    <property type="match status" value="1"/>
</dbReference>
<dbReference type="STRING" id="504487.JCM19538_2896"/>
<dbReference type="GO" id="GO:0016020">
    <property type="term" value="C:membrane"/>
    <property type="evidence" value="ECO:0007669"/>
    <property type="project" value="TreeGrafter"/>
</dbReference>
<dbReference type="RefSeq" id="WP_042249011.1">
    <property type="nucleotide sequence ID" value="NZ_BBNY01000003.1"/>
</dbReference>
<sequence>MKIKHSFLILFCSIVFSCFSQTNRKENTINFKIKGTGSPVVVFESGLGENLEGWKQVQDSISKITTTISYDRLGLGKSSKTEKARTIDNLVTELNSFLEDNKIKEPYILVGHSLGGFIVRKFQNSYPEKVKGLVLVDPSHEKLMESILATKSKEEAKMMTNGMNGFYANQPIAIQNEFKELPNMQKELKTIDFPKDIPITLLASYQVPPPPFKPEDVKIKKELFNNWIEDRPKAKLISTVKSGHYIHYSEPTIVINAIIEMIKNVKNK</sequence>
<dbReference type="InterPro" id="IPR050266">
    <property type="entry name" value="AB_hydrolase_sf"/>
</dbReference>
<accession>A0A090WXM4</accession>
<keyword evidence="4" id="KW-0378">Hydrolase</keyword>
<feature type="domain" description="AB hydrolase-1" evidence="2">
    <location>
        <begin position="39"/>
        <end position="152"/>
    </location>
</feature>
<evidence type="ECO:0000313" key="6">
    <source>
        <dbReference type="Proteomes" id="UP000029646"/>
    </source>
</evidence>
<feature type="chain" id="PRO_5007383135" evidence="1">
    <location>
        <begin position="21"/>
        <end position="268"/>
    </location>
</feature>
<evidence type="ECO:0000313" key="5">
    <source>
        <dbReference type="EMBL" id="GAL88383.1"/>
    </source>
</evidence>
<feature type="signal peptide" evidence="1">
    <location>
        <begin position="1"/>
        <end position="20"/>
    </location>
</feature>
<dbReference type="PANTHER" id="PTHR43798">
    <property type="entry name" value="MONOACYLGLYCEROL LIPASE"/>
    <property type="match status" value="1"/>
</dbReference>
<keyword evidence="1" id="KW-0732">Signal</keyword>
<dbReference type="AlphaFoldDB" id="A0A090WXM4"/>
<comment type="caution">
    <text evidence="4">The sequence shown here is derived from an EMBL/GenBank/DDBJ whole genome shotgun (WGS) entry which is preliminary data.</text>
</comment>
<proteinExistence type="predicted"/>
<dbReference type="eggNOG" id="COG0596">
    <property type="taxonomic scope" value="Bacteria"/>
</dbReference>
<evidence type="ECO:0000313" key="3">
    <source>
        <dbReference type="EMBL" id="GAL68499.1"/>
    </source>
</evidence>
<evidence type="ECO:0000256" key="1">
    <source>
        <dbReference type="SAM" id="SignalP"/>
    </source>
</evidence>
<evidence type="ECO:0000313" key="7">
    <source>
        <dbReference type="Proteomes" id="UP000030184"/>
    </source>
</evidence>
<evidence type="ECO:0000313" key="4">
    <source>
        <dbReference type="EMBL" id="GAL72112.1"/>
    </source>
</evidence>
<evidence type="ECO:0000259" key="2">
    <source>
        <dbReference type="Pfam" id="PF00561"/>
    </source>
</evidence>
<name>A0A090WXM4_9FLAO</name>
<dbReference type="EMBL" id="BBNS01000019">
    <property type="protein sequence ID" value="GAL72112.1"/>
    <property type="molecule type" value="Genomic_DNA"/>
</dbReference>
<dbReference type="InterPro" id="IPR029058">
    <property type="entry name" value="AB_hydrolase_fold"/>
</dbReference>
<dbReference type="Proteomes" id="UP000029641">
    <property type="component" value="Unassembled WGS sequence"/>
</dbReference>
<dbReference type="Proteomes" id="UP000029646">
    <property type="component" value="Unassembled WGS sequence"/>
</dbReference>
<dbReference type="OrthoDB" id="59888at2"/>